<dbReference type="InterPro" id="IPR033900">
    <property type="entry name" value="Gram_neg_porin_domain"/>
</dbReference>
<evidence type="ECO:0000256" key="2">
    <source>
        <dbReference type="ARBA" id="ARBA00011233"/>
    </source>
</evidence>
<dbReference type="InterPro" id="IPR002299">
    <property type="entry name" value="Porin_Neis"/>
</dbReference>
<dbReference type="GO" id="GO:0046930">
    <property type="term" value="C:pore complex"/>
    <property type="evidence" value="ECO:0007669"/>
    <property type="project" value="UniProtKB-KW"/>
</dbReference>
<gene>
    <name evidence="13" type="ORF">LMG28688_03187</name>
</gene>
<keyword evidence="7" id="KW-0406">Ion transport</keyword>
<keyword evidence="4" id="KW-1134">Transmembrane beta strand</keyword>
<organism evidence="13 14">
    <name type="scientific">Paraburkholderia caffeinitolerans</name>
    <dbReference type="NCBI Taxonomy" id="1723730"/>
    <lineage>
        <taxon>Bacteria</taxon>
        <taxon>Pseudomonadati</taxon>
        <taxon>Pseudomonadota</taxon>
        <taxon>Betaproteobacteria</taxon>
        <taxon>Burkholderiales</taxon>
        <taxon>Burkholderiaceae</taxon>
        <taxon>Paraburkholderia</taxon>
    </lineage>
</organism>
<evidence type="ECO:0000313" key="13">
    <source>
        <dbReference type="EMBL" id="CAB3790929.1"/>
    </source>
</evidence>
<keyword evidence="8" id="KW-0626">Porin</keyword>
<dbReference type="SUPFAM" id="SSF56935">
    <property type="entry name" value="Porins"/>
    <property type="match status" value="1"/>
</dbReference>
<dbReference type="PANTHER" id="PTHR34501:SF9">
    <property type="entry name" value="MAJOR OUTER MEMBRANE PROTEIN P.IA"/>
    <property type="match status" value="1"/>
</dbReference>
<feature type="signal peptide" evidence="11">
    <location>
        <begin position="1"/>
        <end position="20"/>
    </location>
</feature>
<evidence type="ECO:0000256" key="5">
    <source>
        <dbReference type="ARBA" id="ARBA00022692"/>
    </source>
</evidence>
<dbReference type="Proteomes" id="UP000494119">
    <property type="component" value="Unassembled WGS sequence"/>
</dbReference>
<dbReference type="Gene3D" id="2.40.160.10">
    <property type="entry name" value="Porin"/>
    <property type="match status" value="1"/>
</dbReference>
<dbReference type="PRINTS" id="PR00184">
    <property type="entry name" value="NEISSPPORIN"/>
</dbReference>
<feature type="chain" id="PRO_5027035288" evidence="11">
    <location>
        <begin position="21"/>
        <end position="353"/>
    </location>
</feature>
<keyword evidence="5" id="KW-0812">Transmembrane</keyword>
<evidence type="ECO:0000256" key="11">
    <source>
        <dbReference type="SAM" id="SignalP"/>
    </source>
</evidence>
<comment type="subcellular location">
    <subcellularLocation>
        <location evidence="1">Cell outer membrane</location>
        <topology evidence="1">Multi-pass membrane protein</topology>
    </subcellularLocation>
</comment>
<dbReference type="GO" id="GO:0034220">
    <property type="term" value="P:monoatomic ion transmembrane transport"/>
    <property type="evidence" value="ECO:0007669"/>
    <property type="project" value="InterPro"/>
</dbReference>
<dbReference type="InterPro" id="IPR023614">
    <property type="entry name" value="Porin_dom_sf"/>
</dbReference>
<proteinExistence type="predicted"/>
<feature type="domain" description="Porin" evidence="12">
    <location>
        <begin position="7"/>
        <end position="323"/>
    </location>
</feature>
<comment type="subunit">
    <text evidence="2">Homotrimer.</text>
</comment>
<keyword evidence="10" id="KW-0998">Cell outer membrane</keyword>
<dbReference type="AlphaFoldDB" id="A0A6J5G2S4"/>
<keyword evidence="3" id="KW-0813">Transport</keyword>
<evidence type="ECO:0000256" key="1">
    <source>
        <dbReference type="ARBA" id="ARBA00004571"/>
    </source>
</evidence>
<dbReference type="PANTHER" id="PTHR34501">
    <property type="entry name" value="PROTEIN YDDL-RELATED"/>
    <property type="match status" value="1"/>
</dbReference>
<dbReference type="EMBL" id="CADIKL010000014">
    <property type="protein sequence ID" value="CAB3790929.1"/>
    <property type="molecule type" value="Genomic_DNA"/>
</dbReference>
<name>A0A6J5G2S4_9BURK</name>
<dbReference type="RefSeq" id="WP_175195338.1">
    <property type="nucleotide sequence ID" value="NZ_CADIKL010000014.1"/>
</dbReference>
<evidence type="ECO:0000256" key="6">
    <source>
        <dbReference type="ARBA" id="ARBA00022729"/>
    </source>
</evidence>
<evidence type="ECO:0000256" key="9">
    <source>
        <dbReference type="ARBA" id="ARBA00023136"/>
    </source>
</evidence>
<evidence type="ECO:0000313" key="14">
    <source>
        <dbReference type="Proteomes" id="UP000494119"/>
    </source>
</evidence>
<dbReference type="GO" id="GO:0009279">
    <property type="term" value="C:cell outer membrane"/>
    <property type="evidence" value="ECO:0007669"/>
    <property type="project" value="UniProtKB-SubCell"/>
</dbReference>
<dbReference type="GO" id="GO:0015288">
    <property type="term" value="F:porin activity"/>
    <property type="evidence" value="ECO:0007669"/>
    <property type="project" value="UniProtKB-KW"/>
</dbReference>
<evidence type="ECO:0000256" key="10">
    <source>
        <dbReference type="ARBA" id="ARBA00023237"/>
    </source>
</evidence>
<dbReference type="InterPro" id="IPR001702">
    <property type="entry name" value="Porin_Gram-ve"/>
</dbReference>
<evidence type="ECO:0000256" key="3">
    <source>
        <dbReference type="ARBA" id="ARBA00022448"/>
    </source>
</evidence>
<sequence length="353" mass="36412">MNRTLLALALMGVTSGAAYAQSSVTLYGELDAGLLYTNKTLAPTTGGNAGSNFSLIDGGRAPSFFGFTGTEDLGGGLKAKFKIESGINVANGGLNNSNGNQFGRQAWLALDGNFGEFKAGLQFSPFFLAVDESDPRAFSLFGSGALPYVNSAIGTGIFNSNAVSYTTPRFAGLQGRAMLALGGSPGDFQAGRQYSFAVNYEHGGLTANAAFYDGNAGGTANTPVPTNLGFEGRMLGVSYAYGPVIAKASFVNYKVAGSANNNVYGGGLTYYVSPAFDVNGGVWVTSDRDHTTNHSVLAALGAEYFLSKTTSLYAQVGLVDNHGAMDTGLSITGALNEVPGTTTGADIGIRHTF</sequence>
<evidence type="ECO:0000256" key="4">
    <source>
        <dbReference type="ARBA" id="ARBA00022452"/>
    </source>
</evidence>
<keyword evidence="6 11" id="KW-0732">Signal</keyword>
<keyword evidence="14" id="KW-1185">Reference proteome</keyword>
<accession>A0A6J5G2S4</accession>
<evidence type="ECO:0000259" key="12">
    <source>
        <dbReference type="Pfam" id="PF13609"/>
    </source>
</evidence>
<keyword evidence="9" id="KW-0472">Membrane</keyword>
<dbReference type="InterPro" id="IPR050298">
    <property type="entry name" value="Gram-neg_bact_OMP"/>
</dbReference>
<dbReference type="Pfam" id="PF13609">
    <property type="entry name" value="Porin_4"/>
    <property type="match status" value="1"/>
</dbReference>
<dbReference type="CDD" id="cd00342">
    <property type="entry name" value="gram_neg_porins"/>
    <property type="match status" value="1"/>
</dbReference>
<evidence type="ECO:0000256" key="8">
    <source>
        <dbReference type="ARBA" id="ARBA00023114"/>
    </source>
</evidence>
<protein>
    <submittedName>
        <fullName evidence="13">Outer membrane porin protein 32</fullName>
    </submittedName>
</protein>
<dbReference type="PRINTS" id="PR00182">
    <property type="entry name" value="ECOLNEIPORIN"/>
</dbReference>
<reference evidence="13 14" key="1">
    <citation type="submission" date="2020-04" db="EMBL/GenBank/DDBJ databases">
        <authorList>
            <person name="De Canck E."/>
        </authorList>
    </citation>
    <scope>NUCLEOTIDE SEQUENCE [LARGE SCALE GENOMIC DNA]</scope>
    <source>
        <strain evidence="13 14">LMG 28688</strain>
    </source>
</reference>
<evidence type="ECO:0000256" key="7">
    <source>
        <dbReference type="ARBA" id="ARBA00023065"/>
    </source>
</evidence>